<evidence type="ECO:0000256" key="1">
    <source>
        <dbReference type="SAM" id="SignalP"/>
    </source>
</evidence>
<gene>
    <name evidence="2" type="ORF">PCL1606_46050</name>
</gene>
<sequence length="131" mass="13829">MGTRLWMASIGVFLGLSGVCTAAPQTAQGVIYFHGSIEEEPCTPSTVPDVSGRGITFNLSQCPTLSRGNEIHVNPVGPSRTVTALDHSAVEVKLVADSGSAGRYYDQQYVLVDKAGKRVESGAYLITLTSP</sequence>
<dbReference type="RefSeq" id="WP_044461744.1">
    <property type="nucleotide sequence ID" value="NZ_CP011110.1"/>
</dbReference>
<protein>
    <recommendedName>
        <fullName evidence="4">Type 1 fimbrial protein</fullName>
    </recommendedName>
</protein>
<name>A0A0D5Y4X6_9PSED</name>
<feature type="chain" id="PRO_5002299811" description="Type 1 fimbrial protein" evidence="1">
    <location>
        <begin position="23"/>
        <end position="131"/>
    </location>
</feature>
<organism evidence="2 3">
    <name type="scientific">Pseudomonas chlororaphis</name>
    <dbReference type="NCBI Taxonomy" id="587753"/>
    <lineage>
        <taxon>Bacteria</taxon>
        <taxon>Pseudomonadati</taxon>
        <taxon>Pseudomonadota</taxon>
        <taxon>Gammaproteobacteria</taxon>
        <taxon>Pseudomonadales</taxon>
        <taxon>Pseudomonadaceae</taxon>
        <taxon>Pseudomonas</taxon>
    </lineage>
</organism>
<dbReference type="KEGG" id="pcz:PCL1606_46050"/>
<dbReference type="EMBL" id="CP011110">
    <property type="protein sequence ID" value="AKA26052.1"/>
    <property type="molecule type" value="Genomic_DNA"/>
</dbReference>
<evidence type="ECO:0008006" key="4">
    <source>
        <dbReference type="Google" id="ProtNLM"/>
    </source>
</evidence>
<feature type="signal peptide" evidence="1">
    <location>
        <begin position="1"/>
        <end position="22"/>
    </location>
</feature>
<evidence type="ECO:0000313" key="2">
    <source>
        <dbReference type="EMBL" id="AKA26052.1"/>
    </source>
</evidence>
<dbReference type="Proteomes" id="UP000032748">
    <property type="component" value="Chromosome"/>
</dbReference>
<dbReference type="AlphaFoldDB" id="A0A0D5Y4X6"/>
<proteinExistence type="predicted"/>
<keyword evidence="1" id="KW-0732">Signal</keyword>
<reference evidence="2 3" key="1">
    <citation type="journal article" date="2015" name="Mol. Plant Microbe Interact.">
        <title>Comparative Genomic Analysis of Pseudomonas chlororaphis PCL1606 Reveals New Insight into Antifungal Compounds Involved in Biocontrol.</title>
        <authorList>
            <person name="Calderon C.E."/>
            <person name="Ramos C."/>
            <person name="de Vicente A."/>
            <person name="Cazorla F.M."/>
        </authorList>
    </citation>
    <scope>NUCLEOTIDE SEQUENCE [LARGE SCALE GENOMIC DNA]</scope>
    <source>
        <strain evidence="2 3">PCL1606</strain>
    </source>
</reference>
<dbReference type="OrthoDB" id="7011214at2"/>
<dbReference type="PATRIC" id="fig|587753.10.peg.4602"/>
<evidence type="ECO:0000313" key="3">
    <source>
        <dbReference type="Proteomes" id="UP000032748"/>
    </source>
</evidence>
<accession>A0A0D5Y4X6</accession>